<evidence type="ECO:0000313" key="2">
    <source>
        <dbReference type="Proteomes" id="UP000026962"/>
    </source>
</evidence>
<organism evidence="1">
    <name type="scientific">Oryza punctata</name>
    <name type="common">Red rice</name>
    <dbReference type="NCBI Taxonomy" id="4537"/>
    <lineage>
        <taxon>Eukaryota</taxon>
        <taxon>Viridiplantae</taxon>
        <taxon>Streptophyta</taxon>
        <taxon>Embryophyta</taxon>
        <taxon>Tracheophyta</taxon>
        <taxon>Spermatophyta</taxon>
        <taxon>Magnoliopsida</taxon>
        <taxon>Liliopsida</taxon>
        <taxon>Poales</taxon>
        <taxon>Poaceae</taxon>
        <taxon>BOP clade</taxon>
        <taxon>Oryzoideae</taxon>
        <taxon>Oryzeae</taxon>
        <taxon>Oryzinae</taxon>
        <taxon>Oryza</taxon>
    </lineage>
</organism>
<keyword evidence="2" id="KW-1185">Reference proteome</keyword>
<dbReference type="InterPro" id="IPR012871">
    <property type="entry name" value="DUF1668_ORYSA"/>
</dbReference>
<reference evidence="1" key="1">
    <citation type="submission" date="2015-04" db="UniProtKB">
        <authorList>
            <consortium name="EnsemblPlants"/>
        </authorList>
    </citation>
    <scope>IDENTIFICATION</scope>
</reference>
<dbReference type="PANTHER" id="PTHR33085:SF129">
    <property type="entry name" value="OS04G0426500 PROTEIN"/>
    <property type="match status" value="1"/>
</dbReference>
<name>A0A0E0JT34_ORYPU</name>
<sequence length="718" mass="80597">MALSRRFLNLIVDNCIPGSKSLHRIDLRRRNFFKAKPHNNKEEEEEVAASLSTMDRIKLPSPIFNFQASSVANLWEISCFPLRGRQVLCIDQNGCCLHFDGDTRNAVAMPSLCQPKQCPISLFVPSTGVDEDSGSLFIMETVVKKESKSSGPHSDQFEAFVYRTRSSLRFWPTCQSLPPPPFVRDPKFSNIRTKITSYAVVSGGMDAVKHTWRHVGEWTLPFDGKVEYVPELKLWFGLSAKTNRLAAADLSAMDYLQRPELVKTWMELSPPKNWLDSCRSHLVSLGSGRFCIARFLNVIVDNRFPETKSLRCIDLTLQNLFNIQKQNNNKEKEEAAAVSSMDRIQLPSPIFNLAAAPSNFDDHWRIDCLPLFDRRVMCADHLGRCFIFEADRSRVVMLPRLLQPKLKPISFFIPYPEETGDFDGGNLYIMDKLSRGGVLGNNQFEAFIYCNYRGSRILKSWTRQLLPPPPYVYHRAYSGSCLEISSYALLGDGSNICISVNGVGTYCMDMRSLTWSHLGKWMLPFTGKVEYVPEVKLWVGISASTHELAAADLSSMNSQPQLLATCKEFDPPEEWKRCKDSQLVNLGSGKFCIARFFHNRTPQGGSDELIGTDITVLTGVEVVPSVYHANGNDSSGKGELQMIPHKSRLYAGSDTIWASDQMVEDHFAVLTGVDVVPCVHDASSANANGSKGEVHLRMIKYESKLHVSDASGAIERVF</sequence>
<dbReference type="PANTHER" id="PTHR33085">
    <property type="entry name" value="OS12G0113100 PROTEIN-RELATED"/>
    <property type="match status" value="1"/>
</dbReference>
<dbReference type="HOGENOM" id="CLU_018267_4_0_1"/>
<protein>
    <submittedName>
        <fullName evidence="1">Uncharacterized protein</fullName>
    </submittedName>
</protein>
<proteinExistence type="predicted"/>
<dbReference type="Proteomes" id="UP000026962">
    <property type="component" value="Chromosome 1"/>
</dbReference>
<reference evidence="1" key="2">
    <citation type="submission" date="2018-05" db="EMBL/GenBank/DDBJ databases">
        <title>OpunRS2 (Oryza punctata Reference Sequence Version 2).</title>
        <authorList>
            <person name="Zhang J."/>
            <person name="Kudrna D."/>
            <person name="Lee S."/>
            <person name="Talag J."/>
            <person name="Welchert J."/>
            <person name="Wing R.A."/>
        </authorList>
    </citation>
    <scope>NUCLEOTIDE SEQUENCE [LARGE SCALE GENOMIC DNA]</scope>
</reference>
<dbReference type="Pfam" id="PF07893">
    <property type="entry name" value="DUF1668"/>
    <property type="match status" value="1"/>
</dbReference>
<dbReference type="Gramene" id="OPUNC01G41520.1">
    <property type="protein sequence ID" value="OPUNC01G41520.1"/>
    <property type="gene ID" value="OPUNC01G41520"/>
</dbReference>
<dbReference type="OMA" id="ASHIMPR"/>
<dbReference type="EnsemblPlants" id="OPUNC01G41520.1">
    <property type="protein sequence ID" value="OPUNC01G41520.1"/>
    <property type="gene ID" value="OPUNC01G41520"/>
</dbReference>
<dbReference type="AlphaFoldDB" id="A0A0E0JT34"/>
<evidence type="ECO:0000313" key="1">
    <source>
        <dbReference type="EnsemblPlants" id="OPUNC01G41520.1"/>
    </source>
</evidence>
<accession>A0A0E0JT34</accession>